<feature type="coiled-coil region" evidence="1">
    <location>
        <begin position="393"/>
        <end position="450"/>
    </location>
</feature>
<protein>
    <submittedName>
        <fullName evidence="2">DUF349 domain-containing protein</fullName>
    </submittedName>
</protein>
<dbReference type="RefSeq" id="WP_370596553.1">
    <property type="nucleotide sequence ID" value="NZ_JALBUR010000036.1"/>
</dbReference>
<evidence type="ECO:0000256" key="1">
    <source>
        <dbReference type="SAM" id="Coils"/>
    </source>
</evidence>
<keyword evidence="1" id="KW-0175">Coiled coil</keyword>
<reference evidence="2 3" key="1">
    <citation type="submission" date="2022-03" db="EMBL/GenBank/DDBJ databases">
        <title>Novel taxa within the pig intestine.</title>
        <authorList>
            <person name="Wylensek D."/>
            <person name="Bishof K."/>
            <person name="Afrizal A."/>
            <person name="Clavel T."/>
        </authorList>
    </citation>
    <scope>NUCLEOTIDE SEQUENCE [LARGE SCALE GENOMIC DNA]</scope>
    <source>
        <strain evidence="2 3">CLA-KB-P133</strain>
    </source>
</reference>
<comment type="caution">
    <text evidence="2">The sequence shown here is derived from an EMBL/GenBank/DDBJ whole genome shotgun (WGS) entry which is preliminary data.</text>
</comment>
<evidence type="ECO:0000313" key="3">
    <source>
        <dbReference type="Proteomes" id="UP001286174"/>
    </source>
</evidence>
<feature type="coiled-coil region" evidence="1">
    <location>
        <begin position="225"/>
        <end position="263"/>
    </location>
</feature>
<keyword evidence="3" id="KW-1185">Reference proteome</keyword>
<dbReference type="AlphaFoldDB" id="A0AB35U5H5"/>
<gene>
    <name evidence="2" type="ORF">MOZ60_09960</name>
</gene>
<organism evidence="2 3">
    <name type="scientific">Grylomicrobium aquisgranensis</name>
    <dbReference type="NCBI Taxonomy" id="2926318"/>
    <lineage>
        <taxon>Bacteria</taxon>
        <taxon>Bacillati</taxon>
        <taxon>Bacillota</taxon>
        <taxon>Erysipelotrichia</taxon>
        <taxon>Erysipelotrichales</taxon>
        <taxon>Erysipelotrichaceae</taxon>
        <taxon>Grylomicrobium</taxon>
    </lineage>
</organism>
<accession>A0AB35U5H5</accession>
<dbReference type="EMBL" id="JALBUR010000036">
    <property type="protein sequence ID" value="MDX8420408.1"/>
    <property type="molecule type" value="Genomic_DNA"/>
</dbReference>
<sequence length="453" mass="52130">MDWKTLPGYDEKYANISIKERKSFGGKVIDVLYGAKDENGNAAVPVAGKDDGHGEWFGIENEKGYVMFTLKHPASEGGEVEYGTSHGDHALEDMEADLAKKQALCKEINDLQPSEENAARVDELKQAYAGVEDWGTAKDAEYNEWFNRKADEFEKNKNVIAENTKAKQELVDEAAKLADAQEWKAGQAKLRELEDKWDELGSAGAADSALHTAFRDARRKFFAAKDEYFDNLDKMRAENKAKKEELVAKAQDAVKDIKSYKATGDLMNSLMDSWKAVKSAGHETDEALWKEFSAARQEFFTKRRAFYEERDAQRKESIDAKRALIEKAKEIATRNDYSRETTDEMKQLDVEWKKLGYSGKDENDRLWDEFKAAKDVFWNGKHDASQARFKSLIDRKDEQIRNMREQVNRLEERVYETDDFEEEQDLNRRAAQKKNIIENMKKDIEDLKSKLDD</sequence>
<evidence type="ECO:0000313" key="2">
    <source>
        <dbReference type="EMBL" id="MDX8420408.1"/>
    </source>
</evidence>
<dbReference type="Proteomes" id="UP001286174">
    <property type="component" value="Unassembled WGS sequence"/>
</dbReference>
<name>A0AB35U5H5_9FIRM</name>
<dbReference type="InterPro" id="IPR007139">
    <property type="entry name" value="DUF349"/>
</dbReference>
<proteinExistence type="predicted"/>
<dbReference type="Pfam" id="PF03993">
    <property type="entry name" value="DUF349"/>
    <property type="match status" value="3"/>
</dbReference>